<dbReference type="EMBL" id="BJCD01000076">
    <property type="protein sequence ID" value="GDZ96098.1"/>
    <property type="molecule type" value="Genomic_DNA"/>
</dbReference>
<dbReference type="Pfam" id="PF03466">
    <property type="entry name" value="LysR_substrate"/>
    <property type="match status" value="1"/>
</dbReference>
<keyword evidence="3" id="KW-0804">Transcription</keyword>
<dbReference type="PANTHER" id="PTHR30118">
    <property type="entry name" value="HTH-TYPE TRANSCRIPTIONAL REGULATOR LEUO-RELATED"/>
    <property type="match status" value="1"/>
</dbReference>
<dbReference type="InterPro" id="IPR005119">
    <property type="entry name" value="LysR_subst-bd"/>
</dbReference>
<dbReference type="InterPro" id="IPR037402">
    <property type="entry name" value="YidZ_PBP2"/>
</dbReference>
<feature type="domain" description="LysR substrate-binding" evidence="4">
    <location>
        <begin position="2"/>
        <end position="150"/>
    </location>
</feature>
<comment type="caution">
    <text evidence="5">The sequence shown here is derived from an EMBL/GenBank/DDBJ whole genome shotgun (WGS) entry which is preliminary data.</text>
</comment>
<dbReference type="Proteomes" id="UP000299794">
    <property type="component" value="Unassembled WGS sequence"/>
</dbReference>
<organism evidence="5 6">
    <name type="scientific">Planktothrix agardhii CCAP 1459/11A</name>
    <dbReference type="NCBI Taxonomy" id="282420"/>
    <lineage>
        <taxon>Bacteria</taxon>
        <taxon>Bacillati</taxon>
        <taxon>Cyanobacteriota</taxon>
        <taxon>Cyanophyceae</taxon>
        <taxon>Oscillatoriophycideae</taxon>
        <taxon>Oscillatoriales</taxon>
        <taxon>Microcoleaceae</taxon>
        <taxon>Planktothrix</taxon>
    </lineage>
</organism>
<gene>
    <name evidence="5" type="ORF">PA905_45300</name>
</gene>
<dbReference type="GO" id="GO:0006355">
    <property type="term" value="P:regulation of DNA-templated transcription"/>
    <property type="evidence" value="ECO:0007669"/>
    <property type="project" value="InterPro"/>
</dbReference>
<evidence type="ECO:0000256" key="1">
    <source>
        <dbReference type="ARBA" id="ARBA00023015"/>
    </source>
</evidence>
<accession>A0A4P5ZIX6</accession>
<reference evidence="6" key="1">
    <citation type="submission" date="2019-02" db="EMBL/GenBank/DDBJ databases">
        <title>Draft genome sequence of Planktothrix agardhii NIES-905.</title>
        <authorList>
            <person name="Yamaguchi H."/>
            <person name="Suzuki S."/>
            <person name="Kawachi M."/>
        </authorList>
    </citation>
    <scope>NUCLEOTIDE SEQUENCE [LARGE SCALE GENOMIC DNA]</scope>
    <source>
        <strain evidence="6">CCAP 1459/11A</strain>
    </source>
</reference>
<dbReference type="InterPro" id="IPR050389">
    <property type="entry name" value="LysR-type_TF"/>
</dbReference>
<evidence type="ECO:0000313" key="6">
    <source>
        <dbReference type="Proteomes" id="UP000299794"/>
    </source>
</evidence>
<name>A0A4P5ZIX6_PLAAG</name>
<keyword evidence="1" id="KW-0805">Transcription regulation</keyword>
<evidence type="ECO:0000256" key="2">
    <source>
        <dbReference type="ARBA" id="ARBA00023125"/>
    </source>
</evidence>
<dbReference type="Gene3D" id="3.40.190.10">
    <property type="entry name" value="Periplasmic binding protein-like II"/>
    <property type="match status" value="2"/>
</dbReference>
<evidence type="ECO:0000313" key="5">
    <source>
        <dbReference type="EMBL" id="GDZ96098.1"/>
    </source>
</evidence>
<dbReference type="AlphaFoldDB" id="A0A4P5ZIX6"/>
<proteinExistence type="predicted"/>
<dbReference type="CDD" id="cd08417">
    <property type="entry name" value="PBP2_Nitroaromatics_like"/>
    <property type="match status" value="1"/>
</dbReference>
<keyword evidence="2" id="KW-0238">DNA-binding</keyword>
<protein>
    <submittedName>
        <fullName evidence="5">Transcriptional regulator, LysR-family protein</fullName>
    </submittedName>
</protein>
<dbReference type="SUPFAM" id="SSF53850">
    <property type="entry name" value="Periplasmic binding protein-like II"/>
    <property type="match status" value="1"/>
</dbReference>
<evidence type="ECO:0000259" key="4">
    <source>
        <dbReference type="Pfam" id="PF03466"/>
    </source>
</evidence>
<dbReference type="GO" id="GO:0003677">
    <property type="term" value="F:DNA binding"/>
    <property type="evidence" value="ECO:0007669"/>
    <property type="project" value="UniProtKB-KW"/>
</dbReference>
<dbReference type="PANTHER" id="PTHR30118:SF15">
    <property type="entry name" value="TRANSCRIPTIONAL REGULATORY PROTEIN"/>
    <property type="match status" value="1"/>
</dbReference>
<evidence type="ECO:0000256" key="3">
    <source>
        <dbReference type="ARBA" id="ARBA00023163"/>
    </source>
</evidence>
<sequence>MILPSVLRELSLKNPYLDIECYDWHPETLDRIKSGELDLGLGIAHLDETNEFGYQNLFTEDFVSIVRLEHPIIKQGITLESYIAWPHALITVTGLPINSIKKSSKSHVDHILEELGVKRRVRLKLPHFLSAALIVGQTDMILTLPRRIALIFANIAKITIFDPPIDLGKYNYMQIWSKHSNHVPFQIWLRNLIRIQTQDI</sequence>